<dbReference type="Gene3D" id="2.60.40.10">
    <property type="entry name" value="Immunoglobulins"/>
    <property type="match status" value="1"/>
</dbReference>
<evidence type="ECO:0000256" key="3">
    <source>
        <dbReference type="ARBA" id="ARBA00043265"/>
    </source>
</evidence>
<reference evidence="7" key="3">
    <citation type="submission" date="2025-09" db="UniProtKB">
        <authorList>
            <consortium name="Ensembl"/>
        </authorList>
    </citation>
    <scope>IDENTIFICATION</scope>
</reference>
<feature type="compositionally biased region" description="Pro residues" evidence="4">
    <location>
        <begin position="225"/>
        <end position="237"/>
    </location>
</feature>
<dbReference type="InterPro" id="IPR013106">
    <property type="entry name" value="Ig_V-set"/>
</dbReference>
<protein>
    <recommendedName>
        <fullName evidence="6">Ig-like domain-containing protein</fullName>
    </recommendedName>
</protein>
<dbReference type="Proteomes" id="UP000694563">
    <property type="component" value="Chromosome 38"/>
</dbReference>
<proteinExistence type="predicted"/>
<feature type="region of interest" description="Disordered" evidence="4">
    <location>
        <begin position="142"/>
        <end position="192"/>
    </location>
</feature>
<evidence type="ECO:0000313" key="7">
    <source>
        <dbReference type="Ensembl" id="ENSCUSP00005009560.1"/>
    </source>
</evidence>
<dbReference type="GO" id="GO:0019814">
    <property type="term" value="C:immunoglobulin complex"/>
    <property type="evidence" value="ECO:0007669"/>
    <property type="project" value="UniProtKB-KW"/>
</dbReference>
<keyword evidence="2" id="KW-1064">Adaptive immunity</keyword>
<dbReference type="SMART" id="SM00406">
    <property type="entry name" value="IGv"/>
    <property type="match status" value="1"/>
</dbReference>
<sequence length="246" mass="25959">MAPNFGFCFQCSCSCWHLLGVVIRLRAAVTRLECGGDLQPPGGSLTLLCRASGFDFGSYYMQWVRQSPGKALEWIAGITSSGSTYYAPSDRATITRDNGQSSVTLTMNNLKDEDSAVYFCAKHGAGGSAHAYGIDGFGPVPFPSRAKRGPRWPQGAGGPPHTPAGSQLPHPSPKSSPVLPQTPPGPRTRHIPAMASSSLPLLALLALLTLPGGSRAPPERHTQPGPRPDPAPHPHLPLFPQGSGRP</sequence>
<dbReference type="Pfam" id="PF07686">
    <property type="entry name" value="V-set"/>
    <property type="match status" value="1"/>
</dbReference>
<feature type="signal peptide" evidence="5">
    <location>
        <begin position="1"/>
        <end position="27"/>
    </location>
</feature>
<evidence type="ECO:0000313" key="8">
    <source>
        <dbReference type="Proteomes" id="UP000694563"/>
    </source>
</evidence>
<feature type="region of interest" description="Disordered" evidence="4">
    <location>
        <begin position="210"/>
        <end position="246"/>
    </location>
</feature>
<feature type="chain" id="PRO_5034351127" description="Ig-like domain-containing protein" evidence="5">
    <location>
        <begin position="28"/>
        <end position="246"/>
    </location>
</feature>
<keyword evidence="3" id="KW-1280">Immunoglobulin</keyword>
<reference evidence="7" key="2">
    <citation type="submission" date="2025-08" db="UniProtKB">
        <authorList>
            <consortium name="Ensembl"/>
        </authorList>
    </citation>
    <scope>IDENTIFICATION</scope>
</reference>
<evidence type="ECO:0000256" key="2">
    <source>
        <dbReference type="ARBA" id="ARBA00023130"/>
    </source>
</evidence>
<dbReference type="Ensembl" id="ENSCUST00005009949.1">
    <property type="protein sequence ID" value="ENSCUSP00005009560.1"/>
    <property type="gene ID" value="ENSCUSG00005006080.1"/>
</dbReference>
<accession>A0A8C3Y1X4</accession>
<dbReference type="InterPro" id="IPR007110">
    <property type="entry name" value="Ig-like_dom"/>
</dbReference>
<dbReference type="PANTHER" id="PTHR23266">
    <property type="entry name" value="IMMUNOGLOBULIN HEAVY CHAIN"/>
    <property type="match status" value="1"/>
</dbReference>
<dbReference type="GO" id="GO:0002250">
    <property type="term" value="P:adaptive immune response"/>
    <property type="evidence" value="ECO:0007669"/>
    <property type="project" value="UniProtKB-KW"/>
</dbReference>
<evidence type="ECO:0000256" key="5">
    <source>
        <dbReference type="SAM" id="SignalP"/>
    </source>
</evidence>
<keyword evidence="1" id="KW-0391">Immunity</keyword>
<dbReference type="InterPro" id="IPR050199">
    <property type="entry name" value="IgHV"/>
</dbReference>
<evidence type="ECO:0000259" key="6">
    <source>
        <dbReference type="PROSITE" id="PS50835"/>
    </source>
</evidence>
<dbReference type="AlphaFoldDB" id="A0A8C3Y1X4"/>
<dbReference type="InterPro" id="IPR036179">
    <property type="entry name" value="Ig-like_dom_sf"/>
</dbReference>
<evidence type="ECO:0000256" key="1">
    <source>
        <dbReference type="ARBA" id="ARBA00022859"/>
    </source>
</evidence>
<dbReference type="SUPFAM" id="SSF48726">
    <property type="entry name" value="Immunoglobulin"/>
    <property type="match status" value="1"/>
</dbReference>
<organism evidence="7 8">
    <name type="scientific">Catharus ustulatus</name>
    <name type="common">Russet-backed thrush</name>
    <name type="synonym">Hylocichla ustulatus</name>
    <dbReference type="NCBI Taxonomy" id="91951"/>
    <lineage>
        <taxon>Eukaryota</taxon>
        <taxon>Metazoa</taxon>
        <taxon>Chordata</taxon>
        <taxon>Craniata</taxon>
        <taxon>Vertebrata</taxon>
        <taxon>Euteleostomi</taxon>
        <taxon>Archelosauria</taxon>
        <taxon>Archosauria</taxon>
        <taxon>Dinosauria</taxon>
        <taxon>Saurischia</taxon>
        <taxon>Theropoda</taxon>
        <taxon>Coelurosauria</taxon>
        <taxon>Aves</taxon>
        <taxon>Neognathae</taxon>
        <taxon>Neoaves</taxon>
        <taxon>Telluraves</taxon>
        <taxon>Australaves</taxon>
        <taxon>Passeriformes</taxon>
        <taxon>Turdidae</taxon>
        <taxon>Catharus</taxon>
    </lineage>
</organism>
<dbReference type="InterPro" id="IPR013783">
    <property type="entry name" value="Ig-like_fold"/>
</dbReference>
<dbReference type="GO" id="GO:0005576">
    <property type="term" value="C:extracellular region"/>
    <property type="evidence" value="ECO:0007669"/>
    <property type="project" value="UniProtKB-ARBA"/>
</dbReference>
<feature type="domain" description="Ig-like" evidence="6">
    <location>
        <begin position="42"/>
        <end position="120"/>
    </location>
</feature>
<name>A0A8C3Y1X4_CATUS</name>
<evidence type="ECO:0000256" key="4">
    <source>
        <dbReference type="SAM" id="MobiDB-lite"/>
    </source>
</evidence>
<dbReference type="PROSITE" id="PS50835">
    <property type="entry name" value="IG_LIKE"/>
    <property type="match status" value="1"/>
</dbReference>
<feature type="compositionally biased region" description="Pro residues" evidence="4">
    <location>
        <begin position="170"/>
        <end position="186"/>
    </location>
</feature>
<keyword evidence="5" id="KW-0732">Signal</keyword>
<reference evidence="7" key="1">
    <citation type="submission" date="2020-10" db="EMBL/GenBank/DDBJ databases">
        <title>Catharus ustulatus (Swainson's thrush) genome, bCatUst1, primary haplotype v2.</title>
        <authorList>
            <person name="Delmore K."/>
            <person name="Vafadar M."/>
            <person name="Formenti G."/>
            <person name="Chow W."/>
            <person name="Pelan S."/>
            <person name="Howe K."/>
            <person name="Rhie A."/>
            <person name="Mountcastle J."/>
            <person name="Haase B."/>
            <person name="Fedrigo O."/>
            <person name="Jarvis E.D."/>
        </authorList>
    </citation>
    <scope>NUCLEOTIDE SEQUENCE [LARGE SCALE GENOMIC DNA]</scope>
</reference>
<keyword evidence="8" id="KW-1185">Reference proteome</keyword>